<evidence type="ECO:0000313" key="3">
    <source>
        <dbReference type="EMBL" id="MCU4974106.1"/>
    </source>
</evidence>
<dbReference type="EMBL" id="JAOPKA010000009">
    <property type="protein sequence ID" value="MCU4742625.1"/>
    <property type="molecule type" value="Genomic_DNA"/>
</dbReference>
<dbReference type="Proteomes" id="UP001320972">
    <property type="component" value="Unassembled WGS sequence"/>
</dbReference>
<evidence type="ECO:0000256" key="1">
    <source>
        <dbReference type="SAM" id="Phobius"/>
    </source>
</evidence>
<dbReference type="RefSeq" id="WP_338004449.1">
    <property type="nucleotide sequence ID" value="NZ_JAOPKA010000009.1"/>
</dbReference>
<sequence>MRGERTDEADGTDLGAQLWNVPTILRFTAFVLLLVGFAGIVETGADPFAGDSVYSLAFIAGIVCAVVSIYLAIYRHDGGE</sequence>
<keyword evidence="1" id="KW-0812">Transmembrane</keyword>
<comment type="caution">
    <text evidence="2">The sequence shown here is derived from an EMBL/GenBank/DDBJ whole genome shotgun (WGS) entry which is preliminary data.</text>
</comment>
<organism evidence="2 5">
    <name type="scientific">Natronoglomus mannanivorans</name>
    <dbReference type="NCBI Taxonomy" id="2979990"/>
    <lineage>
        <taxon>Archaea</taxon>
        <taxon>Methanobacteriati</taxon>
        <taxon>Methanobacteriota</taxon>
        <taxon>Stenosarchaea group</taxon>
        <taxon>Halobacteria</taxon>
        <taxon>Halobacteriales</taxon>
        <taxon>Natrialbaceae</taxon>
        <taxon>Natronoglomus</taxon>
    </lineage>
</organism>
<proteinExistence type="predicted"/>
<dbReference type="AlphaFoldDB" id="A0AAP3E2P8"/>
<name>A0AAP3E2P8_9EURY</name>
<keyword evidence="1" id="KW-0472">Membrane</keyword>
<accession>A0AAP3E2P8</accession>
<evidence type="ECO:0000313" key="4">
    <source>
        <dbReference type="Proteomes" id="UP001320972"/>
    </source>
</evidence>
<keyword evidence="1" id="KW-1133">Transmembrane helix</keyword>
<evidence type="ECO:0000313" key="5">
    <source>
        <dbReference type="Proteomes" id="UP001321018"/>
    </source>
</evidence>
<evidence type="ECO:0000313" key="2">
    <source>
        <dbReference type="EMBL" id="MCU4742625.1"/>
    </source>
</evidence>
<dbReference type="Proteomes" id="UP001321018">
    <property type="component" value="Unassembled WGS sequence"/>
</dbReference>
<reference evidence="2 4" key="1">
    <citation type="submission" date="2022-09" db="EMBL/GenBank/DDBJ databases">
        <title>Enrichment on poylsaccharides allowed isolation of novel metabolic and taxonomic groups of Haloarchaea.</title>
        <authorList>
            <person name="Sorokin D.Y."/>
            <person name="Elcheninov A.G."/>
            <person name="Khizhniak T.V."/>
            <person name="Kolganova T.V."/>
            <person name="Kublanov I.V."/>
        </authorList>
    </citation>
    <scope>NUCLEOTIDE SEQUENCE</scope>
    <source>
        <strain evidence="3 4">AArc-m2/3/4</strain>
        <strain evidence="2">AArc-xg1-1</strain>
    </source>
</reference>
<dbReference type="EMBL" id="JAOPKB010000010">
    <property type="protein sequence ID" value="MCU4974106.1"/>
    <property type="molecule type" value="Genomic_DNA"/>
</dbReference>
<protein>
    <submittedName>
        <fullName evidence="2">Uncharacterized protein</fullName>
    </submittedName>
</protein>
<gene>
    <name evidence="3" type="ORF">OB955_15355</name>
    <name evidence="2" type="ORF">OB960_14605</name>
</gene>
<feature type="transmembrane region" description="Helical" evidence="1">
    <location>
        <begin position="53"/>
        <end position="74"/>
    </location>
</feature>
<keyword evidence="4" id="KW-1185">Reference proteome</keyword>
<feature type="transmembrane region" description="Helical" evidence="1">
    <location>
        <begin position="24"/>
        <end position="41"/>
    </location>
</feature>